<dbReference type="PANTHER" id="PTHR33376:SF5">
    <property type="entry name" value="EXTRACYTOPLASMIC SOLUTE RECEPTOR PROTEIN"/>
    <property type="match status" value="1"/>
</dbReference>
<dbReference type="Proteomes" id="UP000199356">
    <property type="component" value="Unassembled WGS sequence"/>
</dbReference>
<dbReference type="GO" id="GO:0042597">
    <property type="term" value="C:periplasmic space"/>
    <property type="evidence" value="ECO:0007669"/>
    <property type="project" value="UniProtKB-SubCell"/>
</dbReference>
<evidence type="ECO:0000313" key="4">
    <source>
        <dbReference type="EMBL" id="SFP90988.1"/>
    </source>
</evidence>
<dbReference type="GO" id="GO:0055085">
    <property type="term" value="P:transmembrane transport"/>
    <property type="evidence" value="ECO:0007669"/>
    <property type="project" value="InterPro"/>
</dbReference>
<dbReference type="Gene3D" id="3.40.190.170">
    <property type="entry name" value="Bacterial extracellular solute-binding protein, family 7"/>
    <property type="match status" value="1"/>
</dbReference>
<protein>
    <submittedName>
        <fullName evidence="4">TRAP-type C4-dicarboxylate transport system, substrate-binding protein</fullName>
    </submittedName>
</protein>
<keyword evidence="2" id="KW-0732">Signal</keyword>
<evidence type="ECO:0000256" key="1">
    <source>
        <dbReference type="ARBA" id="ARBA00004418"/>
    </source>
</evidence>
<dbReference type="RefSeq" id="WP_093424506.1">
    <property type="nucleotide sequence ID" value="NZ_FOXA01000018.1"/>
</dbReference>
<comment type="subcellular location">
    <subcellularLocation>
        <location evidence="1">Periplasm</location>
    </subcellularLocation>
</comment>
<dbReference type="Pfam" id="PF03480">
    <property type="entry name" value="DctP"/>
    <property type="match status" value="1"/>
</dbReference>
<gene>
    <name evidence="4" type="ORF">SAMN04488047_1189</name>
</gene>
<dbReference type="OrthoDB" id="6139617at2"/>
<evidence type="ECO:0000313" key="5">
    <source>
        <dbReference type="Proteomes" id="UP000199356"/>
    </source>
</evidence>
<dbReference type="InterPro" id="IPR038404">
    <property type="entry name" value="TRAP_DctP_sf"/>
</dbReference>
<dbReference type="AlphaFoldDB" id="A0A1I5U6V1"/>
<organism evidence="4 5">
    <name type="scientific">Tranquillimonas alkanivorans</name>
    <dbReference type="NCBI Taxonomy" id="441119"/>
    <lineage>
        <taxon>Bacteria</taxon>
        <taxon>Pseudomonadati</taxon>
        <taxon>Pseudomonadota</taxon>
        <taxon>Alphaproteobacteria</taxon>
        <taxon>Rhodobacterales</taxon>
        <taxon>Roseobacteraceae</taxon>
        <taxon>Tranquillimonas</taxon>
    </lineage>
</organism>
<proteinExistence type="predicted"/>
<dbReference type="PANTHER" id="PTHR33376">
    <property type="match status" value="1"/>
</dbReference>
<accession>A0A1I5U6V1</accession>
<evidence type="ECO:0000256" key="3">
    <source>
        <dbReference type="ARBA" id="ARBA00022764"/>
    </source>
</evidence>
<keyword evidence="5" id="KW-1185">Reference proteome</keyword>
<name>A0A1I5U6V1_9RHOB</name>
<dbReference type="STRING" id="441119.SAMN04488047_1189"/>
<dbReference type="NCBIfam" id="NF037995">
    <property type="entry name" value="TRAP_S1"/>
    <property type="match status" value="1"/>
</dbReference>
<keyword evidence="3" id="KW-0574">Periplasm</keyword>
<reference evidence="4 5" key="1">
    <citation type="submission" date="2016-10" db="EMBL/GenBank/DDBJ databases">
        <authorList>
            <person name="de Groot N.N."/>
        </authorList>
    </citation>
    <scope>NUCLEOTIDE SEQUENCE [LARGE SCALE GENOMIC DNA]</scope>
    <source>
        <strain evidence="4 5">DSM 19547</strain>
    </source>
</reference>
<dbReference type="InterPro" id="IPR018389">
    <property type="entry name" value="DctP_fam"/>
</dbReference>
<sequence>MKTLTKLLQGIAVAATVAPMAAHSQDLRVLSSWSESYAPVTEVLDPFLEKLEEESGGSMTLTRFGPETVPPFEQLDPVSRGLFDMLFTNGAYHYNDTAVGMSLDALDGTASDLREAGVWDFVDQHYQDRGLKLIAVLYDLNGYHIMLKEPLGDDALSGRRIRGTPIYHPVIEALGGSPVVLPGSEIYPALERGVVDGAAWPTVGAVGFRWFEVADHMIRPSFGQVGHPVFMSLDTWNSLDASTQETIARAAEAYEAEAVENFNQVVSEEEAVLAEEGMTVTELADSYAEQLNEAWYSGVMELAAEQSSEAIATLREMAREAGLAP</sequence>
<dbReference type="EMBL" id="FOXA01000018">
    <property type="protein sequence ID" value="SFP90988.1"/>
    <property type="molecule type" value="Genomic_DNA"/>
</dbReference>
<evidence type="ECO:0000256" key="2">
    <source>
        <dbReference type="ARBA" id="ARBA00022729"/>
    </source>
</evidence>